<dbReference type="OrthoDB" id="123240at2"/>
<proteinExistence type="predicted"/>
<dbReference type="Pfam" id="PF02694">
    <property type="entry name" value="UPF0060"/>
    <property type="match status" value="1"/>
</dbReference>
<evidence type="ECO:0000313" key="1">
    <source>
        <dbReference type="EMBL" id="TXL67128.1"/>
    </source>
</evidence>
<organism evidence="1 2">
    <name type="scientific">Zeimonas arvi</name>
    <dbReference type="NCBI Taxonomy" id="2498847"/>
    <lineage>
        <taxon>Bacteria</taxon>
        <taxon>Pseudomonadati</taxon>
        <taxon>Pseudomonadota</taxon>
        <taxon>Betaproteobacteria</taxon>
        <taxon>Burkholderiales</taxon>
        <taxon>Burkholderiaceae</taxon>
        <taxon>Zeimonas</taxon>
    </lineage>
</organism>
<reference evidence="1 2" key="1">
    <citation type="submission" date="2019-06" db="EMBL/GenBank/DDBJ databases">
        <title>Quisquiliibacterium sp. nov., isolated from a maize field.</title>
        <authorList>
            <person name="Lin S.-Y."/>
            <person name="Tsai C.-F."/>
            <person name="Young C.-C."/>
        </authorList>
    </citation>
    <scope>NUCLEOTIDE SEQUENCE [LARGE SCALE GENOMIC DNA]</scope>
    <source>
        <strain evidence="1 2">CC-CFT501</strain>
    </source>
</reference>
<sequence>MKAAPRSGWACSFFDSPTLRRGSAAAAIDCAKTVWLWLVDGIPLTRWDVVGAGIALAGMAVIALQPNGQ</sequence>
<dbReference type="Proteomes" id="UP000321548">
    <property type="component" value="Unassembled WGS sequence"/>
</dbReference>
<dbReference type="InterPro" id="IPR003844">
    <property type="entry name" value="UPF0060"/>
</dbReference>
<accession>A0A5C8P198</accession>
<name>A0A5C8P198_9BURK</name>
<protein>
    <submittedName>
        <fullName evidence="1">Uncharacterized protein</fullName>
    </submittedName>
</protein>
<gene>
    <name evidence="1" type="ORF">FHP08_05810</name>
</gene>
<dbReference type="AlphaFoldDB" id="A0A5C8P198"/>
<dbReference type="GO" id="GO:0016020">
    <property type="term" value="C:membrane"/>
    <property type="evidence" value="ECO:0007669"/>
    <property type="project" value="InterPro"/>
</dbReference>
<comment type="caution">
    <text evidence="1">The sequence shown here is derived from an EMBL/GenBank/DDBJ whole genome shotgun (WGS) entry which is preliminary data.</text>
</comment>
<keyword evidence="2" id="KW-1185">Reference proteome</keyword>
<evidence type="ECO:0000313" key="2">
    <source>
        <dbReference type="Proteomes" id="UP000321548"/>
    </source>
</evidence>
<dbReference type="EMBL" id="VDUY01000002">
    <property type="protein sequence ID" value="TXL67128.1"/>
    <property type="molecule type" value="Genomic_DNA"/>
</dbReference>